<proteinExistence type="predicted"/>
<dbReference type="WBParaSite" id="nRc.2.0.1.t44708-RA">
    <property type="protein sequence ID" value="nRc.2.0.1.t44708-RA"/>
    <property type="gene ID" value="nRc.2.0.1.g44708"/>
</dbReference>
<protein>
    <submittedName>
        <fullName evidence="2">Uncharacterized protein</fullName>
    </submittedName>
</protein>
<accession>A0A915L0W9</accession>
<organism evidence="1 2">
    <name type="scientific">Romanomermis culicivorax</name>
    <name type="common">Nematode worm</name>
    <dbReference type="NCBI Taxonomy" id="13658"/>
    <lineage>
        <taxon>Eukaryota</taxon>
        <taxon>Metazoa</taxon>
        <taxon>Ecdysozoa</taxon>
        <taxon>Nematoda</taxon>
        <taxon>Enoplea</taxon>
        <taxon>Dorylaimia</taxon>
        <taxon>Mermithida</taxon>
        <taxon>Mermithoidea</taxon>
        <taxon>Mermithidae</taxon>
        <taxon>Romanomermis</taxon>
    </lineage>
</organism>
<evidence type="ECO:0000313" key="2">
    <source>
        <dbReference type="WBParaSite" id="nRc.2.0.1.t44708-RA"/>
    </source>
</evidence>
<dbReference type="Proteomes" id="UP000887565">
    <property type="component" value="Unplaced"/>
</dbReference>
<dbReference type="AlphaFoldDB" id="A0A915L0W9"/>
<evidence type="ECO:0000313" key="1">
    <source>
        <dbReference type="Proteomes" id="UP000887565"/>
    </source>
</evidence>
<sequence>MVESHQQLVFYPLRNAKKLTFQHSGISTSKNRSLAVSFLFTDKKTVSNLFFLVQAIKCGHHFMSRINLELLYIKHPISLMLDMSNVAPVVKMALLVKGLKLIVKTHNQAL</sequence>
<reference evidence="2" key="1">
    <citation type="submission" date="2022-11" db="UniProtKB">
        <authorList>
            <consortium name="WormBaseParasite"/>
        </authorList>
    </citation>
    <scope>IDENTIFICATION</scope>
</reference>
<keyword evidence="1" id="KW-1185">Reference proteome</keyword>
<name>A0A915L0W9_ROMCU</name>